<dbReference type="OMA" id="LFQNEAR"/>
<evidence type="ECO:0000313" key="2">
    <source>
        <dbReference type="Proteomes" id="UP000008063"/>
    </source>
</evidence>
<gene>
    <name evidence="1" type="ORF">SERLA73DRAFT_48226</name>
</gene>
<keyword evidence="2" id="KW-1185">Reference proteome</keyword>
<dbReference type="HOGENOM" id="CLU_2672614_0_0_1"/>
<dbReference type="AlphaFoldDB" id="F8PM55"/>
<dbReference type="EMBL" id="GL945476">
    <property type="protein sequence ID" value="EGO02687.1"/>
    <property type="molecule type" value="Genomic_DNA"/>
</dbReference>
<reference evidence="2" key="1">
    <citation type="journal article" date="2011" name="Science">
        <title>The plant cell wall-decomposing machinery underlies the functional diversity of forest fungi.</title>
        <authorList>
            <person name="Eastwood D.C."/>
            <person name="Floudas D."/>
            <person name="Binder M."/>
            <person name="Majcherczyk A."/>
            <person name="Schneider P."/>
            <person name="Aerts A."/>
            <person name="Asiegbu F.O."/>
            <person name="Baker S.E."/>
            <person name="Barry K."/>
            <person name="Bendiksby M."/>
            <person name="Blumentritt M."/>
            <person name="Coutinho P.M."/>
            <person name="Cullen D."/>
            <person name="de Vries R.P."/>
            <person name="Gathman A."/>
            <person name="Goodell B."/>
            <person name="Henrissat B."/>
            <person name="Ihrmark K."/>
            <person name="Kauserud H."/>
            <person name="Kohler A."/>
            <person name="LaButti K."/>
            <person name="Lapidus A."/>
            <person name="Lavin J.L."/>
            <person name="Lee Y.-H."/>
            <person name="Lindquist E."/>
            <person name="Lilly W."/>
            <person name="Lucas S."/>
            <person name="Morin E."/>
            <person name="Murat C."/>
            <person name="Oguiza J.A."/>
            <person name="Park J."/>
            <person name="Pisabarro A.G."/>
            <person name="Riley R."/>
            <person name="Rosling A."/>
            <person name="Salamov A."/>
            <person name="Schmidt O."/>
            <person name="Schmutz J."/>
            <person name="Skrede I."/>
            <person name="Stenlid J."/>
            <person name="Wiebenga A."/>
            <person name="Xie X."/>
            <person name="Kuees U."/>
            <person name="Hibbett D.S."/>
            <person name="Hoffmeister D."/>
            <person name="Hoegberg N."/>
            <person name="Martin F."/>
            <person name="Grigoriev I.V."/>
            <person name="Watkinson S.C."/>
        </authorList>
    </citation>
    <scope>NUCLEOTIDE SEQUENCE [LARGE SCALE GENOMIC DNA]</scope>
    <source>
        <strain evidence="2">strain S7.3</strain>
    </source>
</reference>
<sequence length="75" mass="8829">MIQLRLIFHWKIKILFQNEARFYFTGNCNTYTLRDEGAGFALCWQELLKILIGFKNEDQEVVHFVSDTMVTNTPA</sequence>
<dbReference type="InParanoid" id="F8PM55"/>
<protein>
    <submittedName>
        <fullName evidence="1">Uncharacterized protein</fullName>
    </submittedName>
</protein>
<proteinExistence type="predicted"/>
<dbReference type="Proteomes" id="UP000008063">
    <property type="component" value="Unassembled WGS sequence"/>
</dbReference>
<name>F8PM55_SERL3</name>
<evidence type="ECO:0000313" key="1">
    <source>
        <dbReference type="EMBL" id="EGO02687.1"/>
    </source>
</evidence>
<accession>F8PM55</accession>
<organism evidence="2">
    <name type="scientific">Serpula lacrymans var. lacrymans (strain S7.3)</name>
    <name type="common">Dry rot fungus</name>
    <dbReference type="NCBI Taxonomy" id="936435"/>
    <lineage>
        <taxon>Eukaryota</taxon>
        <taxon>Fungi</taxon>
        <taxon>Dikarya</taxon>
        <taxon>Basidiomycota</taxon>
        <taxon>Agaricomycotina</taxon>
        <taxon>Agaricomycetes</taxon>
        <taxon>Agaricomycetidae</taxon>
        <taxon>Boletales</taxon>
        <taxon>Coniophorineae</taxon>
        <taxon>Serpulaceae</taxon>
        <taxon>Serpula</taxon>
    </lineage>
</organism>
<dbReference type="STRING" id="936435.F8PM55"/>